<dbReference type="InParanoid" id="A0A7J8I0M5"/>
<sequence>MPRAATGRRRHPRQPWGRPRETPALPTPGLGPASRTAETTPPRCKPSRGAVSTAWAHCSYTRAGAPPGRFALWPRSRPPWLLRPAQHRPAAWPAALQASLPRRLFPHGAPQKPWRHCLRQPAPLLPHGAHCPEQAVRVLVTPGTCPSSGKSLSWPRQGPARPLGRIYFGKLV</sequence>
<evidence type="ECO:0000256" key="1">
    <source>
        <dbReference type="SAM" id="MobiDB-lite"/>
    </source>
</evidence>
<protein>
    <submittedName>
        <fullName evidence="2">Uncharacterized protein</fullName>
    </submittedName>
</protein>
<feature type="compositionally biased region" description="Basic residues" evidence="1">
    <location>
        <begin position="1"/>
        <end position="13"/>
    </location>
</feature>
<keyword evidence="3" id="KW-1185">Reference proteome</keyword>
<evidence type="ECO:0000313" key="3">
    <source>
        <dbReference type="Proteomes" id="UP000550707"/>
    </source>
</evidence>
<organism evidence="2 3">
    <name type="scientific">Molossus molossus</name>
    <name type="common">Pallas' mastiff bat</name>
    <name type="synonym">Vespertilio molossus</name>
    <dbReference type="NCBI Taxonomy" id="27622"/>
    <lineage>
        <taxon>Eukaryota</taxon>
        <taxon>Metazoa</taxon>
        <taxon>Chordata</taxon>
        <taxon>Craniata</taxon>
        <taxon>Vertebrata</taxon>
        <taxon>Euteleostomi</taxon>
        <taxon>Mammalia</taxon>
        <taxon>Eutheria</taxon>
        <taxon>Laurasiatheria</taxon>
        <taxon>Chiroptera</taxon>
        <taxon>Yangochiroptera</taxon>
        <taxon>Molossidae</taxon>
        <taxon>Molossus</taxon>
    </lineage>
</organism>
<feature type="region of interest" description="Disordered" evidence="1">
    <location>
        <begin position="1"/>
        <end position="48"/>
    </location>
</feature>
<proteinExistence type="predicted"/>
<dbReference type="Proteomes" id="UP000550707">
    <property type="component" value="Unassembled WGS sequence"/>
</dbReference>
<evidence type="ECO:0000313" key="2">
    <source>
        <dbReference type="EMBL" id="KAF6477828.1"/>
    </source>
</evidence>
<reference evidence="2 3" key="1">
    <citation type="journal article" date="2020" name="Nature">
        <title>Six reference-quality genomes reveal evolution of bat adaptations.</title>
        <authorList>
            <person name="Jebb D."/>
            <person name="Huang Z."/>
            <person name="Pippel M."/>
            <person name="Hughes G.M."/>
            <person name="Lavrichenko K."/>
            <person name="Devanna P."/>
            <person name="Winkler S."/>
            <person name="Jermiin L.S."/>
            <person name="Skirmuntt E.C."/>
            <person name="Katzourakis A."/>
            <person name="Burkitt-Gray L."/>
            <person name="Ray D.A."/>
            <person name="Sullivan K.A.M."/>
            <person name="Roscito J.G."/>
            <person name="Kirilenko B.M."/>
            <person name="Davalos L.M."/>
            <person name="Corthals A.P."/>
            <person name="Power M.L."/>
            <person name="Jones G."/>
            <person name="Ransome R.D."/>
            <person name="Dechmann D.K.N."/>
            <person name="Locatelli A.G."/>
            <person name="Puechmaille S.J."/>
            <person name="Fedrigo O."/>
            <person name="Jarvis E.D."/>
            <person name="Hiller M."/>
            <person name="Vernes S.C."/>
            <person name="Myers E.W."/>
            <person name="Teeling E.C."/>
        </authorList>
    </citation>
    <scope>NUCLEOTIDE SEQUENCE [LARGE SCALE GENOMIC DNA]</scope>
    <source>
        <strain evidence="2">MMolMol1</strain>
        <tissue evidence="2">Muscle</tissue>
    </source>
</reference>
<name>A0A7J8I0M5_MOLMO</name>
<dbReference type="EMBL" id="JACASF010000005">
    <property type="protein sequence ID" value="KAF6477828.1"/>
    <property type="molecule type" value="Genomic_DNA"/>
</dbReference>
<comment type="caution">
    <text evidence="2">The sequence shown here is derived from an EMBL/GenBank/DDBJ whole genome shotgun (WGS) entry which is preliminary data.</text>
</comment>
<gene>
    <name evidence="2" type="ORF">HJG59_010741</name>
</gene>
<accession>A0A7J8I0M5</accession>
<dbReference type="AlphaFoldDB" id="A0A7J8I0M5"/>